<dbReference type="RefSeq" id="WP_183166090.1">
    <property type="nucleotide sequence ID" value="NZ_JACHXI010000005.1"/>
</dbReference>
<feature type="signal peptide" evidence="1">
    <location>
        <begin position="1"/>
        <end position="19"/>
    </location>
</feature>
<name>A0A839T0P1_AZOMA</name>
<evidence type="ECO:0000313" key="3">
    <source>
        <dbReference type="Proteomes" id="UP000549250"/>
    </source>
</evidence>
<reference evidence="2 3" key="1">
    <citation type="submission" date="2020-08" db="EMBL/GenBank/DDBJ databases">
        <title>Genomic Encyclopedia of Type Strains, Phase III (KMG-III): the genomes of soil and plant-associated and newly described type strains.</title>
        <authorList>
            <person name="Whitman W."/>
        </authorList>
    </citation>
    <scope>NUCLEOTIDE SEQUENCE [LARGE SCALE GENOMIC DNA]</scope>
    <source>
        <strain evidence="2 3">CECT 4462</strain>
    </source>
</reference>
<organism evidence="2 3">
    <name type="scientific">Azomonas macrocytogenes</name>
    <name type="common">Azotobacter macrocytogenes</name>
    <dbReference type="NCBI Taxonomy" id="69962"/>
    <lineage>
        <taxon>Bacteria</taxon>
        <taxon>Pseudomonadati</taxon>
        <taxon>Pseudomonadota</taxon>
        <taxon>Gammaproteobacteria</taxon>
        <taxon>Pseudomonadales</taxon>
        <taxon>Pseudomonadaceae</taxon>
        <taxon>Azomonas</taxon>
    </lineage>
</organism>
<feature type="chain" id="PRO_5032447663" evidence="1">
    <location>
        <begin position="20"/>
        <end position="112"/>
    </location>
</feature>
<protein>
    <submittedName>
        <fullName evidence="2">Uncharacterized protein</fullName>
    </submittedName>
</protein>
<comment type="caution">
    <text evidence="2">The sequence shown here is derived from an EMBL/GenBank/DDBJ whole genome shotgun (WGS) entry which is preliminary data.</text>
</comment>
<dbReference type="AlphaFoldDB" id="A0A839T0P1"/>
<keyword evidence="3" id="KW-1185">Reference proteome</keyword>
<dbReference type="Proteomes" id="UP000549250">
    <property type="component" value="Unassembled WGS sequence"/>
</dbReference>
<keyword evidence="1" id="KW-0732">Signal</keyword>
<evidence type="ECO:0000256" key="1">
    <source>
        <dbReference type="SAM" id="SignalP"/>
    </source>
</evidence>
<gene>
    <name evidence="2" type="ORF">FHR87_001532</name>
</gene>
<evidence type="ECO:0000313" key="2">
    <source>
        <dbReference type="EMBL" id="MBB3103137.1"/>
    </source>
</evidence>
<sequence>MYKIIIAALLCLAANSTFAQTITPATDWGSLIGTHYAKAKICGASSEDLAAYKVRNRQAGQLIYGEAEDYGIEFSQGFDSALNHSPQAIAANPGSVSTNMCAGLLHSIGHGA</sequence>
<accession>A0A839T0P1</accession>
<dbReference type="EMBL" id="JACHXI010000005">
    <property type="protein sequence ID" value="MBB3103137.1"/>
    <property type="molecule type" value="Genomic_DNA"/>
</dbReference>
<proteinExistence type="predicted"/>